<sequence length="126" mass="13764">MLLWCSVTIYYSYINIYYNKLINLCESVGASFTKWEFAHRSLTLGKQEMPEIGSLPGSFIFTESEPRVRGIPPKETNISAKTTAEPLAPGPTAEKVPVTSGEHSPSPPSTVSEEARTKGGTPEESI</sequence>
<gene>
    <name evidence="2" type="ORF">GSTUAT00005497001</name>
</gene>
<proteinExistence type="predicted"/>
<reference evidence="2" key="1">
    <citation type="submission" date="2015-10" db="EMBL/GenBank/DDBJ databases">
        <authorList>
            <person name="Regsiter A."/>
            <person name="william w."/>
        </authorList>
    </citation>
    <scope>NUCLEOTIDE SEQUENCE</scope>
    <source>
        <strain evidence="2">Montdore</strain>
    </source>
</reference>
<dbReference type="EMBL" id="LN891048">
    <property type="protein sequence ID" value="CUS10416.1"/>
    <property type="molecule type" value="Genomic_DNA"/>
</dbReference>
<evidence type="ECO:0000313" key="3">
    <source>
        <dbReference type="Proteomes" id="UP001412239"/>
    </source>
</evidence>
<accession>A0A292PSA4</accession>
<name>A0A292PSA4_9PEZI</name>
<evidence type="ECO:0000313" key="2">
    <source>
        <dbReference type="EMBL" id="CUS10416.1"/>
    </source>
</evidence>
<feature type="region of interest" description="Disordered" evidence="1">
    <location>
        <begin position="66"/>
        <end position="126"/>
    </location>
</feature>
<keyword evidence="3" id="KW-1185">Reference proteome</keyword>
<dbReference type="Proteomes" id="UP001412239">
    <property type="component" value="Unassembled WGS sequence"/>
</dbReference>
<evidence type="ECO:0000256" key="1">
    <source>
        <dbReference type="SAM" id="MobiDB-lite"/>
    </source>
</evidence>
<protein>
    <submittedName>
        <fullName evidence="2">Uncharacterized protein</fullName>
    </submittedName>
</protein>
<organism evidence="2 3">
    <name type="scientific">Tuber aestivum</name>
    <name type="common">summer truffle</name>
    <dbReference type="NCBI Taxonomy" id="59557"/>
    <lineage>
        <taxon>Eukaryota</taxon>
        <taxon>Fungi</taxon>
        <taxon>Dikarya</taxon>
        <taxon>Ascomycota</taxon>
        <taxon>Pezizomycotina</taxon>
        <taxon>Pezizomycetes</taxon>
        <taxon>Pezizales</taxon>
        <taxon>Tuberaceae</taxon>
        <taxon>Tuber</taxon>
    </lineage>
</organism>
<dbReference type="AlphaFoldDB" id="A0A292PSA4"/>